<dbReference type="InterPro" id="IPR001763">
    <property type="entry name" value="Rhodanese-like_dom"/>
</dbReference>
<evidence type="ECO:0000313" key="3">
    <source>
        <dbReference type="Proteomes" id="UP001196068"/>
    </source>
</evidence>
<dbReference type="RefSeq" id="WP_211876343.1">
    <property type="nucleotide sequence ID" value="NZ_JAAEDH010000037.1"/>
</dbReference>
<dbReference type="PROSITE" id="PS50206">
    <property type="entry name" value="RHODANESE_3"/>
    <property type="match status" value="3"/>
</dbReference>
<dbReference type="Gene3D" id="3.40.250.10">
    <property type="entry name" value="Rhodanese-like domain"/>
    <property type="match status" value="4"/>
</dbReference>
<accession>A0AAF1K0C8</accession>
<evidence type="ECO:0000259" key="1">
    <source>
        <dbReference type="PROSITE" id="PS50206"/>
    </source>
</evidence>
<dbReference type="SUPFAM" id="SSF52821">
    <property type="entry name" value="Rhodanese/Cell cycle control phosphatase"/>
    <property type="match status" value="4"/>
</dbReference>
<feature type="domain" description="Rhodanese" evidence="1">
    <location>
        <begin position="279"/>
        <end position="479"/>
    </location>
</feature>
<dbReference type="PANTHER" id="PTHR44086">
    <property type="entry name" value="THIOSULFATE SULFURTRANSFERASE RDL2, MITOCHONDRIAL-RELATED"/>
    <property type="match status" value="1"/>
</dbReference>
<evidence type="ECO:0000313" key="2">
    <source>
        <dbReference type="EMBL" id="MBR0657481.1"/>
    </source>
</evidence>
<name>A0AAF1K0C8_9PROT</name>
<dbReference type="Pfam" id="PF00581">
    <property type="entry name" value="Rhodanese"/>
    <property type="match status" value="4"/>
</dbReference>
<dbReference type="PANTHER" id="PTHR44086:SF10">
    <property type="entry name" value="THIOSULFATE SULFURTRANSFERASE_RHODANESE-LIKE DOMAIN-CONTAINING PROTEIN 3"/>
    <property type="match status" value="1"/>
</dbReference>
<dbReference type="AlphaFoldDB" id="A0AAF1K0C8"/>
<dbReference type="GO" id="GO:0004792">
    <property type="term" value="F:thiosulfate-cyanide sulfurtransferase activity"/>
    <property type="evidence" value="ECO:0007669"/>
    <property type="project" value="TreeGrafter"/>
</dbReference>
<sequence length="533" mass="57373">MTQPSPRRIAPVALKAALKDSAELAILDARELGEFGASHLFWAVPCPLSTKEATARALVPRRATAVVCTDGGEGYAETLAAYLTGIGYTDVAVLEGGTPGWKAAGFEVFSGVHVPSKAFGEWVEHHFETPSIDPPELAAMLGEGSDMVVLDSRPMDEFHKMAIPTGINVPGAELAYRARDLAPDPATTIVVNCAGRTRSILGAESLRQAGLPNPIVALRNGTMGWELAGFESVHGRTERYAEGTPEHLDQALAGARAFAERHGVKTCTREQAFAMAGDSAKTTYLLDVRDPAEYAQGHLRDSRCAPGGQLVQATDQWVAVRNARIVLVCDTGVRSRMTGGWLRLLGGWEVFVCENALDGRLEEGQGRPSIPEAEALKPATVTAPELASLMAEGGVQVIQLSRSIAFREGHIPGAIWGIRTRLAKLVPQLSAERRVVIAAEQDWAARLATAELQPLVKVPVRVLAGGVAGWRAAGLPLLADRYTPEDEDCADWYLRAYDRNSGQEAAMREYLAWEIDLVEAIERDGDARFGAWA</sequence>
<reference evidence="2" key="2">
    <citation type="journal article" date="2021" name="Syst. Appl. Microbiol.">
        <title>Roseomonas hellenica sp. nov., isolated from roots of wild-growing Alkanna tinctoria.</title>
        <authorList>
            <person name="Rat A."/>
            <person name="Naranjo H.D."/>
            <person name="Lebbe L."/>
            <person name="Cnockaert M."/>
            <person name="Krigas N."/>
            <person name="Grigoriadou K."/>
            <person name="Maloupa E."/>
            <person name="Willems A."/>
        </authorList>
    </citation>
    <scope>NUCLEOTIDE SEQUENCE</scope>
    <source>
        <strain evidence="2">LMG 28251</strain>
    </source>
</reference>
<dbReference type="SMART" id="SM00450">
    <property type="entry name" value="RHOD"/>
    <property type="match status" value="4"/>
</dbReference>
<comment type="caution">
    <text evidence="2">The sequence shown here is derived from an EMBL/GenBank/DDBJ whole genome shotgun (WGS) entry which is preliminary data.</text>
</comment>
<proteinExistence type="predicted"/>
<reference evidence="2" key="1">
    <citation type="submission" date="2020-01" db="EMBL/GenBank/DDBJ databases">
        <authorList>
            <person name="Rat A."/>
        </authorList>
    </citation>
    <scope>NUCLEOTIDE SEQUENCE</scope>
    <source>
        <strain evidence="2">LMG 28251</strain>
    </source>
</reference>
<organism evidence="2 3">
    <name type="scientific">Plastoroseomonas arctica</name>
    <dbReference type="NCBI Taxonomy" id="1509237"/>
    <lineage>
        <taxon>Bacteria</taxon>
        <taxon>Pseudomonadati</taxon>
        <taxon>Pseudomonadota</taxon>
        <taxon>Alphaproteobacteria</taxon>
        <taxon>Acetobacterales</taxon>
        <taxon>Acetobacteraceae</taxon>
        <taxon>Plastoroseomonas</taxon>
    </lineage>
</organism>
<feature type="domain" description="Rhodanese" evidence="1">
    <location>
        <begin position="143"/>
        <end position="234"/>
    </location>
</feature>
<gene>
    <name evidence="2" type="ORF">GXW79_20570</name>
</gene>
<protein>
    <submittedName>
        <fullName evidence="2">Thiosulfate sulfurtransferase</fullName>
    </submittedName>
</protein>
<dbReference type="EMBL" id="JAAEDH010000037">
    <property type="protein sequence ID" value="MBR0657481.1"/>
    <property type="molecule type" value="Genomic_DNA"/>
</dbReference>
<feature type="domain" description="Rhodanese" evidence="1">
    <location>
        <begin position="20"/>
        <end position="110"/>
    </location>
</feature>
<dbReference type="InterPro" id="IPR036873">
    <property type="entry name" value="Rhodanese-like_dom_sf"/>
</dbReference>
<keyword evidence="3" id="KW-1185">Reference proteome</keyword>
<dbReference type="Proteomes" id="UP001196068">
    <property type="component" value="Unassembled WGS sequence"/>
</dbReference>